<evidence type="ECO:0000313" key="9">
    <source>
        <dbReference type="EMBL" id="QAV19070.1"/>
    </source>
</evidence>
<name>A0A410WXL4_9BACL</name>
<sequence length="401" mass="42274">MKKRFLLIFLTVLAAMTSIATFNPILGLLARSMGLSEIQTGSLVSVTGLFWITGTFLWAKWARASRKPVMIAALLGYIATLAAFAVLSDLARSGEPDPTRLYIQLLFLRAAGGFFFGAIPAMAQSYLIEWTTAENRASGMALFGAANGLGFVLGPALGALLTPVGLTAPMYASAVLLTLTAAAFWLMIPGGQPAVAGTRAGKLSAADPRISLYLAIGLILSIVMIILQVTCGIFIQDRMSVTSQDAARYIGLGLSSAGVLVVVIQLLIGRYLKWPTGRLLKIGLSSLCAAFLLFLLWPAMYLLVFLLFGIGIGFTLPGYITAASLAVTEEEQPSVASFTAAVQGVGSFAGPLTGTLLYSLHTSVPYAVCALLTAAFVLAVQARTRRGAVRQAVSAPPDRTR</sequence>
<accession>A0A410WXL4</accession>
<feature type="transmembrane region" description="Helical" evidence="6">
    <location>
        <begin position="69"/>
        <end position="87"/>
    </location>
</feature>
<proteinExistence type="predicted"/>
<reference evidence="9 10" key="1">
    <citation type="submission" date="2018-01" db="EMBL/GenBank/DDBJ databases">
        <title>The whole genome sequencing and assembly of Paenibacillus chitinolyticus KCCM 41400 strain.</title>
        <authorList>
            <person name="Kim J.-Y."/>
            <person name="Park M.-K."/>
            <person name="Lee Y.-J."/>
            <person name="Yi H."/>
            <person name="Bahn Y.-S."/>
            <person name="Kim J.F."/>
            <person name="Lee D.-W."/>
        </authorList>
    </citation>
    <scope>NUCLEOTIDE SEQUENCE [LARGE SCALE GENOMIC DNA]</scope>
    <source>
        <strain evidence="9 10">KCCM 41400</strain>
    </source>
</reference>
<feature type="domain" description="Major facilitator superfamily (MFS) profile" evidence="7">
    <location>
        <begin position="4"/>
        <end position="385"/>
    </location>
</feature>
<comment type="subcellular location">
    <subcellularLocation>
        <location evidence="1">Cell membrane</location>
        <topology evidence="1">Multi-pass membrane protein</topology>
    </subcellularLocation>
</comment>
<evidence type="ECO:0000313" key="11">
    <source>
        <dbReference type="Proteomes" id="UP001527202"/>
    </source>
</evidence>
<dbReference type="RefSeq" id="WP_042225820.1">
    <property type="nucleotide sequence ID" value="NZ_CP026520.1"/>
</dbReference>
<dbReference type="AlphaFoldDB" id="A0A410WXL4"/>
<reference evidence="8 11" key="2">
    <citation type="submission" date="2022-05" db="EMBL/GenBank/DDBJ databases">
        <title>Genome Sequencing of Bee-Associated Microbes.</title>
        <authorList>
            <person name="Dunlap C."/>
        </authorList>
    </citation>
    <scope>NUCLEOTIDE SEQUENCE [LARGE SCALE GENOMIC DNA]</scope>
    <source>
        <strain evidence="8 11">NRRL B-23120</strain>
    </source>
</reference>
<evidence type="ECO:0000256" key="4">
    <source>
        <dbReference type="ARBA" id="ARBA00022989"/>
    </source>
</evidence>
<keyword evidence="3 6" id="KW-0812">Transmembrane</keyword>
<evidence type="ECO:0000256" key="6">
    <source>
        <dbReference type="SAM" id="Phobius"/>
    </source>
</evidence>
<evidence type="ECO:0000256" key="2">
    <source>
        <dbReference type="ARBA" id="ARBA00022448"/>
    </source>
</evidence>
<feature type="transmembrane region" description="Helical" evidence="6">
    <location>
        <begin position="210"/>
        <end position="235"/>
    </location>
</feature>
<keyword evidence="4 6" id="KW-1133">Transmembrane helix</keyword>
<dbReference type="GO" id="GO:0005886">
    <property type="term" value="C:plasma membrane"/>
    <property type="evidence" value="ECO:0007669"/>
    <property type="project" value="UniProtKB-SubCell"/>
</dbReference>
<protein>
    <submittedName>
        <fullName evidence="9">MFS transporter</fullName>
    </submittedName>
</protein>
<dbReference type="EMBL" id="CP026520">
    <property type="protein sequence ID" value="QAV19070.1"/>
    <property type="molecule type" value="Genomic_DNA"/>
</dbReference>
<feature type="transmembrane region" description="Helical" evidence="6">
    <location>
        <begin position="140"/>
        <end position="162"/>
    </location>
</feature>
<evidence type="ECO:0000256" key="3">
    <source>
        <dbReference type="ARBA" id="ARBA00022692"/>
    </source>
</evidence>
<evidence type="ECO:0000259" key="7">
    <source>
        <dbReference type="PROSITE" id="PS50850"/>
    </source>
</evidence>
<keyword evidence="2" id="KW-0813">Transport</keyword>
<dbReference type="InterPro" id="IPR001958">
    <property type="entry name" value="Tet-R_TetA/multi-R_MdtG-like"/>
</dbReference>
<feature type="transmembrane region" description="Helical" evidence="6">
    <location>
        <begin position="107"/>
        <end position="128"/>
    </location>
</feature>
<dbReference type="KEGG" id="pchi:PC41400_15830"/>
<dbReference type="InterPro" id="IPR020846">
    <property type="entry name" value="MFS_dom"/>
</dbReference>
<evidence type="ECO:0000313" key="8">
    <source>
        <dbReference type="EMBL" id="MCY9598308.1"/>
    </source>
</evidence>
<organism evidence="9 10">
    <name type="scientific">Paenibacillus chitinolyticus</name>
    <dbReference type="NCBI Taxonomy" id="79263"/>
    <lineage>
        <taxon>Bacteria</taxon>
        <taxon>Bacillati</taxon>
        <taxon>Bacillota</taxon>
        <taxon>Bacilli</taxon>
        <taxon>Bacillales</taxon>
        <taxon>Paenibacillaceae</taxon>
        <taxon>Paenibacillus</taxon>
    </lineage>
</organism>
<dbReference type="PRINTS" id="PR01035">
    <property type="entry name" value="TCRTETA"/>
</dbReference>
<feature type="transmembrane region" description="Helical" evidence="6">
    <location>
        <begin position="38"/>
        <end position="57"/>
    </location>
</feature>
<dbReference type="GeneID" id="95376282"/>
<dbReference type="Gene3D" id="1.20.1250.20">
    <property type="entry name" value="MFS general substrate transporter like domains"/>
    <property type="match status" value="1"/>
</dbReference>
<dbReference type="GO" id="GO:0022857">
    <property type="term" value="F:transmembrane transporter activity"/>
    <property type="evidence" value="ECO:0007669"/>
    <property type="project" value="InterPro"/>
</dbReference>
<dbReference type="Pfam" id="PF07690">
    <property type="entry name" value="MFS_1"/>
    <property type="match status" value="1"/>
</dbReference>
<feature type="transmembrane region" description="Helical" evidence="6">
    <location>
        <begin position="168"/>
        <end position="189"/>
    </location>
</feature>
<dbReference type="Proteomes" id="UP001527202">
    <property type="component" value="Unassembled WGS sequence"/>
</dbReference>
<gene>
    <name evidence="8" type="ORF">M5X16_21410</name>
    <name evidence="9" type="ORF">PC41400_15830</name>
</gene>
<dbReference type="OrthoDB" id="9793283at2"/>
<evidence type="ECO:0000256" key="1">
    <source>
        <dbReference type="ARBA" id="ARBA00004651"/>
    </source>
</evidence>
<dbReference type="PANTHER" id="PTHR23546">
    <property type="entry name" value="TRANSPORT PROTEIN"/>
    <property type="match status" value="1"/>
</dbReference>
<dbReference type="PANTHER" id="PTHR23546:SF1">
    <property type="entry name" value="MEMBRANE PROTEIN"/>
    <property type="match status" value="1"/>
</dbReference>
<evidence type="ECO:0000313" key="10">
    <source>
        <dbReference type="Proteomes" id="UP000288943"/>
    </source>
</evidence>
<feature type="transmembrane region" description="Helical" evidence="6">
    <location>
        <begin position="247"/>
        <end position="267"/>
    </location>
</feature>
<dbReference type="InterPro" id="IPR036259">
    <property type="entry name" value="MFS_trans_sf"/>
</dbReference>
<dbReference type="SUPFAM" id="SSF103473">
    <property type="entry name" value="MFS general substrate transporter"/>
    <property type="match status" value="1"/>
</dbReference>
<dbReference type="EMBL" id="JAMDMJ010000029">
    <property type="protein sequence ID" value="MCY9598308.1"/>
    <property type="molecule type" value="Genomic_DNA"/>
</dbReference>
<dbReference type="InterPro" id="IPR011701">
    <property type="entry name" value="MFS"/>
</dbReference>
<keyword evidence="5 6" id="KW-0472">Membrane</keyword>
<evidence type="ECO:0000256" key="5">
    <source>
        <dbReference type="ARBA" id="ARBA00023136"/>
    </source>
</evidence>
<keyword evidence="11" id="KW-1185">Reference proteome</keyword>
<dbReference type="PROSITE" id="PS50850">
    <property type="entry name" value="MFS"/>
    <property type="match status" value="1"/>
</dbReference>
<dbReference type="Proteomes" id="UP000288943">
    <property type="component" value="Chromosome"/>
</dbReference>
<feature type="transmembrane region" description="Helical" evidence="6">
    <location>
        <begin position="364"/>
        <end position="382"/>
    </location>
</feature>